<name>A0A7W9QA30_9ACTN</name>
<evidence type="ECO:0000313" key="1">
    <source>
        <dbReference type="EMBL" id="MBB5936334.1"/>
    </source>
</evidence>
<dbReference type="EMBL" id="JACHJL010000007">
    <property type="protein sequence ID" value="MBB5936334.1"/>
    <property type="molecule type" value="Genomic_DNA"/>
</dbReference>
<gene>
    <name evidence="1" type="ORF">FHS42_003409</name>
</gene>
<evidence type="ECO:0000313" key="2">
    <source>
        <dbReference type="Proteomes" id="UP000588098"/>
    </source>
</evidence>
<protein>
    <submittedName>
        <fullName evidence="1">Uncharacterized protein</fullName>
    </submittedName>
</protein>
<organism evidence="1 2">
    <name type="scientific">Streptomyces zagrosensis</name>
    <dbReference type="NCBI Taxonomy" id="1042984"/>
    <lineage>
        <taxon>Bacteria</taxon>
        <taxon>Bacillati</taxon>
        <taxon>Actinomycetota</taxon>
        <taxon>Actinomycetes</taxon>
        <taxon>Kitasatosporales</taxon>
        <taxon>Streptomycetaceae</taxon>
        <taxon>Streptomyces</taxon>
    </lineage>
</organism>
<proteinExistence type="predicted"/>
<comment type="caution">
    <text evidence="1">The sequence shown here is derived from an EMBL/GenBank/DDBJ whole genome shotgun (WGS) entry which is preliminary data.</text>
</comment>
<sequence>MPWPVSEHWHERFAIHTTASRCGALHYENAWSGLPLMGTALPGTICVSVPGCGLVTVIPTRRGS</sequence>
<reference evidence="1 2" key="1">
    <citation type="submission" date="2020-08" db="EMBL/GenBank/DDBJ databases">
        <title>Genomic Encyclopedia of Type Strains, Phase III (KMG-III): the genomes of soil and plant-associated and newly described type strains.</title>
        <authorList>
            <person name="Whitman W."/>
        </authorList>
    </citation>
    <scope>NUCLEOTIDE SEQUENCE [LARGE SCALE GENOMIC DNA]</scope>
    <source>
        <strain evidence="1 2">CECT 8305</strain>
    </source>
</reference>
<keyword evidence="2" id="KW-1185">Reference proteome</keyword>
<dbReference type="AlphaFoldDB" id="A0A7W9QA30"/>
<accession>A0A7W9QA30</accession>
<dbReference type="Proteomes" id="UP000588098">
    <property type="component" value="Unassembled WGS sequence"/>
</dbReference>